<dbReference type="InterPro" id="IPR036649">
    <property type="entry name" value="Pyrophosphatase_sf"/>
</dbReference>
<dbReference type="GO" id="GO:0004427">
    <property type="term" value="F:inorganic diphosphate phosphatase activity"/>
    <property type="evidence" value="ECO:0007669"/>
    <property type="project" value="UniProtKB-EC"/>
</dbReference>
<feature type="domain" description="NAF" evidence="12">
    <location>
        <begin position="287"/>
        <end position="311"/>
    </location>
</feature>
<evidence type="ECO:0000256" key="4">
    <source>
        <dbReference type="ARBA" id="ARBA00012146"/>
    </source>
</evidence>
<dbReference type="GO" id="GO:0005524">
    <property type="term" value="F:ATP binding"/>
    <property type="evidence" value="ECO:0007669"/>
    <property type="project" value="InterPro"/>
</dbReference>
<dbReference type="SUPFAM" id="SSF56112">
    <property type="entry name" value="Protein kinase-like (PK-like)"/>
    <property type="match status" value="1"/>
</dbReference>
<dbReference type="Pfam" id="PF00719">
    <property type="entry name" value="Pyrophosphatase"/>
    <property type="match status" value="1"/>
</dbReference>
<dbReference type="AlphaFoldDB" id="A0A4S4ETK9"/>
<evidence type="ECO:0000256" key="8">
    <source>
        <dbReference type="ARBA" id="ARBA00022842"/>
    </source>
</evidence>
<dbReference type="GO" id="GO:0007165">
    <property type="term" value="P:signal transduction"/>
    <property type="evidence" value="ECO:0007669"/>
    <property type="project" value="InterPro"/>
</dbReference>
<dbReference type="GO" id="GO:0004672">
    <property type="term" value="F:protein kinase activity"/>
    <property type="evidence" value="ECO:0007669"/>
    <property type="project" value="InterPro"/>
</dbReference>
<dbReference type="EMBL" id="SDRB02002067">
    <property type="protein sequence ID" value="THG20209.1"/>
    <property type="molecule type" value="Genomic_DNA"/>
</dbReference>
<dbReference type="SUPFAM" id="SSF50324">
    <property type="entry name" value="Inorganic pyrophosphatase"/>
    <property type="match status" value="1"/>
</dbReference>
<evidence type="ECO:0000256" key="3">
    <source>
        <dbReference type="ARBA" id="ARBA00006220"/>
    </source>
</evidence>
<dbReference type="GO" id="GO:0000287">
    <property type="term" value="F:magnesium ion binding"/>
    <property type="evidence" value="ECO:0007669"/>
    <property type="project" value="InterPro"/>
</dbReference>
<evidence type="ECO:0000313" key="14">
    <source>
        <dbReference type="Proteomes" id="UP000306102"/>
    </source>
</evidence>
<dbReference type="PROSITE" id="PS50011">
    <property type="entry name" value="PROTEIN_KINASE_DOM"/>
    <property type="match status" value="1"/>
</dbReference>
<dbReference type="GO" id="GO:0006796">
    <property type="term" value="P:phosphate-containing compound metabolic process"/>
    <property type="evidence" value="ECO:0007669"/>
    <property type="project" value="InterPro"/>
</dbReference>
<keyword evidence="8" id="KW-0460">Magnesium</keyword>
<keyword evidence="7" id="KW-0378">Hydrolase</keyword>
<evidence type="ECO:0000256" key="6">
    <source>
        <dbReference type="ARBA" id="ARBA00022737"/>
    </source>
</evidence>
<dbReference type="Pfam" id="PF00069">
    <property type="entry name" value="Pkinase"/>
    <property type="match status" value="1"/>
</dbReference>
<dbReference type="Gene3D" id="1.10.510.10">
    <property type="entry name" value="Transferase(Phosphotransferase) domain 1"/>
    <property type="match status" value="1"/>
</dbReference>
<dbReference type="InterPro" id="IPR018451">
    <property type="entry name" value="NAF/FISL_domain"/>
</dbReference>
<gene>
    <name evidence="13" type="ORF">TEA_028764</name>
</gene>
<dbReference type="InterPro" id="IPR008162">
    <property type="entry name" value="Pyrophosphatase"/>
</dbReference>
<dbReference type="GO" id="GO:0005737">
    <property type="term" value="C:cytoplasm"/>
    <property type="evidence" value="ECO:0007669"/>
    <property type="project" value="InterPro"/>
</dbReference>
<organism evidence="13 14">
    <name type="scientific">Camellia sinensis var. sinensis</name>
    <name type="common">China tea</name>
    <dbReference type="NCBI Taxonomy" id="542762"/>
    <lineage>
        <taxon>Eukaryota</taxon>
        <taxon>Viridiplantae</taxon>
        <taxon>Streptophyta</taxon>
        <taxon>Embryophyta</taxon>
        <taxon>Tracheophyta</taxon>
        <taxon>Spermatophyta</taxon>
        <taxon>Magnoliopsida</taxon>
        <taxon>eudicotyledons</taxon>
        <taxon>Gunneridae</taxon>
        <taxon>Pentapetalae</taxon>
        <taxon>asterids</taxon>
        <taxon>Ericales</taxon>
        <taxon>Theaceae</taxon>
        <taxon>Camellia</taxon>
    </lineage>
</organism>
<comment type="catalytic activity">
    <reaction evidence="9">
        <text>diphosphate + H2O = 2 phosphate + H(+)</text>
        <dbReference type="Rhea" id="RHEA:24576"/>
        <dbReference type="ChEBI" id="CHEBI:15377"/>
        <dbReference type="ChEBI" id="CHEBI:15378"/>
        <dbReference type="ChEBI" id="CHEBI:33019"/>
        <dbReference type="ChEBI" id="CHEBI:43474"/>
        <dbReference type="EC" id="3.6.1.1"/>
    </reaction>
</comment>
<dbReference type="InterPro" id="IPR011990">
    <property type="entry name" value="TPR-like_helical_dom_sf"/>
</dbReference>
<comment type="cofactor">
    <cofactor evidence="2">
        <name>Mg(2+)</name>
        <dbReference type="ChEBI" id="CHEBI:18420"/>
    </cofactor>
</comment>
<accession>A0A4S4ETK9</accession>
<evidence type="ECO:0000256" key="1">
    <source>
        <dbReference type="ARBA" id="ARBA00001936"/>
    </source>
</evidence>
<dbReference type="InterPro" id="IPR004041">
    <property type="entry name" value="NAF_dom"/>
</dbReference>
<dbReference type="NCBIfam" id="TIGR00756">
    <property type="entry name" value="PPR"/>
    <property type="match status" value="1"/>
</dbReference>
<dbReference type="Gene3D" id="1.25.40.10">
    <property type="entry name" value="Tetratricopeptide repeat domain"/>
    <property type="match status" value="1"/>
</dbReference>
<dbReference type="PROSITE" id="PS00387">
    <property type="entry name" value="PPASE"/>
    <property type="match status" value="1"/>
</dbReference>
<keyword evidence="5" id="KW-0479">Metal-binding</keyword>
<dbReference type="Gene3D" id="3.90.80.10">
    <property type="entry name" value="Inorganic pyrophosphatase"/>
    <property type="match status" value="1"/>
</dbReference>
<dbReference type="InterPro" id="IPR002885">
    <property type="entry name" value="PPR_rpt"/>
</dbReference>
<dbReference type="FunFam" id="1.25.40.10:FF:000073">
    <property type="entry name" value="Pentatricopeptide repeat-containing protein chloroplastic"/>
    <property type="match status" value="1"/>
</dbReference>
<comment type="similarity">
    <text evidence="3">Belongs to the PPase family.</text>
</comment>
<dbReference type="FunFam" id="3.90.80.10:FF:000002">
    <property type="entry name" value="Soluble inorganic pyrophosphatase 4"/>
    <property type="match status" value="1"/>
</dbReference>
<evidence type="ECO:0000259" key="11">
    <source>
        <dbReference type="PROSITE" id="PS50011"/>
    </source>
</evidence>
<evidence type="ECO:0000256" key="5">
    <source>
        <dbReference type="ARBA" id="ARBA00022723"/>
    </source>
</evidence>
<keyword evidence="6" id="KW-0677">Repeat</keyword>
<dbReference type="Gene3D" id="3.30.310.80">
    <property type="entry name" value="Kinase associated domain 1, KA1"/>
    <property type="match status" value="1"/>
</dbReference>
<name>A0A4S4ETK9_CAMSN</name>
<dbReference type="HAMAP" id="MF_00209">
    <property type="entry name" value="Inorganic_PPase"/>
    <property type="match status" value="1"/>
</dbReference>
<dbReference type="Proteomes" id="UP000306102">
    <property type="component" value="Unassembled WGS sequence"/>
</dbReference>
<dbReference type="PROSITE" id="PS50816">
    <property type="entry name" value="NAF"/>
    <property type="match status" value="1"/>
</dbReference>
<dbReference type="PANTHER" id="PTHR10286">
    <property type="entry name" value="INORGANIC PYROPHOSPHATASE"/>
    <property type="match status" value="1"/>
</dbReference>
<protein>
    <recommendedName>
        <fullName evidence="4">inorganic diphosphatase</fullName>
        <ecNumber evidence="4">3.6.1.1</ecNumber>
    </recommendedName>
</protein>
<dbReference type="Pfam" id="PF13041">
    <property type="entry name" value="PPR_2"/>
    <property type="match status" value="1"/>
</dbReference>
<dbReference type="EC" id="3.6.1.1" evidence="4"/>
<dbReference type="PROSITE" id="PS51375">
    <property type="entry name" value="PPR"/>
    <property type="match status" value="1"/>
</dbReference>
<proteinExistence type="inferred from homology"/>
<evidence type="ECO:0000256" key="9">
    <source>
        <dbReference type="ARBA" id="ARBA00047820"/>
    </source>
</evidence>
<feature type="domain" description="Protein kinase" evidence="11">
    <location>
        <begin position="136"/>
        <end position="465"/>
    </location>
</feature>
<dbReference type="STRING" id="542762.A0A4S4ETK9"/>
<comment type="caution">
    <text evidence="13">The sequence shown here is derived from an EMBL/GenBank/DDBJ whole genome shotgun (WGS) entry which is preliminary data.</text>
</comment>
<evidence type="ECO:0000256" key="7">
    <source>
        <dbReference type="ARBA" id="ARBA00022801"/>
    </source>
</evidence>
<reference evidence="13 14" key="1">
    <citation type="journal article" date="2018" name="Proc. Natl. Acad. Sci. U.S.A.">
        <title>Draft genome sequence of Camellia sinensis var. sinensis provides insights into the evolution of the tea genome and tea quality.</title>
        <authorList>
            <person name="Wei C."/>
            <person name="Yang H."/>
            <person name="Wang S."/>
            <person name="Zhao J."/>
            <person name="Liu C."/>
            <person name="Gao L."/>
            <person name="Xia E."/>
            <person name="Lu Y."/>
            <person name="Tai Y."/>
            <person name="She G."/>
            <person name="Sun J."/>
            <person name="Cao H."/>
            <person name="Tong W."/>
            <person name="Gao Q."/>
            <person name="Li Y."/>
            <person name="Deng W."/>
            <person name="Jiang X."/>
            <person name="Wang W."/>
            <person name="Chen Q."/>
            <person name="Zhang S."/>
            <person name="Li H."/>
            <person name="Wu J."/>
            <person name="Wang P."/>
            <person name="Li P."/>
            <person name="Shi C."/>
            <person name="Zheng F."/>
            <person name="Jian J."/>
            <person name="Huang B."/>
            <person name="Shan D."/>
            <person name="Shi M."/>
            <person name="Fang C."/>
            <person name="Yue Y."/>
            <person name="Li F."/>
            <person name="Li D."/>
            <person name="Wei S."/>
            <person name="Han B."/>
            <person name="Jiang C."/>
            <person name="Yin Y."/>
            <person name="Xia T."/>
            <person name="Zhang Z."/>
            <person name="Bennetzen J.L."/>
            <person name="Zhao S."/>
            <person name="Wan X."/>
        </authorList>
    </citation>
    <scope>NUCLEOTIDE SEQUENCE [LARGE SCALE GENOMIC DNA]</scope>
    <source>
        <strain evidence="14">cv. Shuchazao</strain>
        <tissue evidence="13">Leaf</tissue>
    </source>
</reference>
<evidence type="ECO:0000256" key="2">
    <source>
        <dbReference type="ARBA" id="ARBA00001946"/>
    </source>
</evidence>
<evidence type="ECO:0000313" key="13">
    <source>
        <dbReference type="EMBL" id="THG20209.1"/>
    </source>
</evidence>
<dbReference type="InterPro" id="IPR011009">
    <property type="entry name" value="Kinase-like_dom_sf"/>
</dbReference>
<dbReference type="Pfam" id="PF03822">
    <property type="entry name" value="NAF"/>
    <property type="match status" value="1"/>
</dbReference>
<keyword evidence="14" id="KW-1185">Reference proteome</keyword>
<evidence type="ECO:0000259" key="12">
    <source>
        <dbReference type="PROSITE" id="PS50816"/>
    </source>
</evidence>
<dbReference type="CDD" id="cd00412">
    <property type="entry name" value="pyrophosphatase"/>
    <property type="match status" value="1"/>
</dbReference>
<feature type="repeat" description="PPR" evidence="10">
    <location>
        <begin position="69"/>
        <end position="103"/>
    </location>
</feature>
<comment type="cofactor">
    <cofactor evidence="1">
        <name>Mn(2+)</name>
        <dbReference type="ChEBI" id="CHEBI:29035"/>
    </cofactor>
</comment>
<sequence length="635" mass="72263">MERLKEYSEKLEVCALKVPLNEGKAIHGQVIKNGIDPNMHLWVSLINFYAKCHVFNFACLVLDEMPERDVVSWTAMISGLVADGYGNDCIYLFSEMRNEGIRPNEFSLATCLRASRSSLLQNWNRCQTSFIHFNLYIGMLTVFQTNTRIIDCTCHRKHIEDGFGETVAMKIVSQDKIIKSKMIDRVKREISIMKKVYRPNVVKLHEVMATKSKIYFAMEYLCDGELFEKVSQGRLKEDSTWNFFKQLVCAVDFCHSHDIYHRDLKPEKLLLDKNGNLKRGIESEEEKEKEILNVFHIISLSEGFDLSPLFEERKMEEEMTFATASRVTERMEKMGKAIEKQRQKIQTPTVKGFANSGNLGAGRFTTLKANMANNIEDGSEKSSGIPHAPVVLNERILTSMSRRSVAAHPWHDLEIGPGAPAVFNCVSLLSIILLVVSFRKILCFLLSCWLNKVESPMARDLNALLPVDGLGVVIVVEIGKGSKVKYELDKTSGLIKVDRVLYSSVVYPHNYGFIPRTLCEDSDPMDVLILMQEPVLPGSFLRARAIGLMPMIDQGEKDDKIIAVCADDPEFRHYKDIKGLPPHRLAEIRRFFEDYKKNENKSVAVNDFLPVEAAVEAIKYSMDLYASYIVESLRQ</sequence>
<dbReference type="InterPro" id="IPR000719">
    <property type="entry name" value="Prot_kinase_dom"/>
</dbReference>
<evidence type="ECO:0000256" key="10">
    <source>
        <dbReference type="PROSITE-ProRule" id="PRU00708"/>
    </source>
</evidence>